<evidence type="ECO:0000256" key="3">
    <source>
        <dbReference type="ARBA" id="ARBA00036311"/>
    </source>
</evidence>
<dbReference type="PANTHER" id="PTHR11567:SF110">
    <property type="entry name" value="2-PHOSPHOXYLOSE PHOSPHATASE 1"/>
    <property type="match status" value="1"/>
</dbReference>
<reference evidence="6 8" key="1">
    <citation type="journal article" date="2018" name="Gigascience">
        <title>Genomes of trombidid mites reveal novel predicted allergens and laterally-transferred genes associated with secondary metabolism.</title>
        <authorList>
            <person name="Dong X."/>
            <person name="Chaisiri K."/>
            <person name="Xia D."/>
            <person name="Armstrong S.D."/>
            <person name="Fang Y."/>
            <person name="Donnelly M.J."/>
            <person name="Kadowaki T."/>
            <person name="McGarry J.W."/>
            <person name="Darby A.C."/>
            <person name="Makepeace B.L."/>
        </authorList>
    </citation>
    <scope>NUCLEOTIDE SEQUENCE [LARGE SCALE GENOMIC DNA]</scope>
    <source>
        <strain evidence="6">UoL-WK</strain>
    </source>
</reference>
<keyword evidence="8" id="KW-1185">Reference proteome</keyword>
<dbReference type="PANTHER" id="PTHR11567">
    <property type="entry name" value="ACID PHOSPHATASE-RELATED"/>
    <property type="match status" value="1"/>
</dbReference>
<comment type="caution">
    <text evidence="6">The sequence shown here is derived from an EMBL/GenBank/DDBJ whole genome shotgun (WGS) entry which is preliminary data.</text>
</comment>
<dbReference type="AlphaFoldDB" id="A0A443RNZ6"/>
<dbReference type="GO" id="GO:0016791">
    <property type="term" value="F:phosphatase activity"/>
    <property type="evidence" value="ECO:0007669"/>
    <property type="project" value="UniProtKB-ARBA"/>
</dbReference>
<proteinExistence type="inferred from homology"/>
<protein>
    <recommendedName>
        <fullName evidence="4">2-phosphoxylose phosphatase 1</fullName>
    </recommendedName>
    <alternativeName>
        <fullName evidence="5">Acid phosphatase-like protein 2</fullName>
    </alternativeName>
</protein>
<dbReference type="GO" id="GO:0005794">
    <property type="term" value="C:Golgi apparatus"/>
    <property type="evidence" value="ECO:0007669"/>
    <property type="project" value="TreeGrafter"/>
</dbReference>
<dbReference type="InterPro" id="IPR029033">
    <property type="entry name" value="His_PPase_superfam"/>
</dbReference>
<evidence type="ECO:0000256" key="4">
    <source>
        <dbReference type="ARBA" id="ARBA00040357"/>
    </source>
</evidence>
<evidence type="ECO:0000256" key="2">
    <source>
        <dbReference type="ARBA" id="ARBA00022801"/>
    </source>
</evidence>
<dbReference type="CDD" id="cd07061">
    <property type="entry name" value="HP_HAP_like"/>
    <property type="match status" value="1"/>
</dbReference>
<dbReference type="EMBL" id="NCKU01000140">
    <property type="protein sequence ID" value="RWS16977.1"/>
    <property type="molecule type" value="Genomic_DNA"/>
</dbReference>
<dbReference type="InterPro" id="IPR000560">
    <property type="entry name" value="His_Pase_clade-2"/>
</dbReference>
<dbReference type="Gene3D" id="3.40.50.1240">
    <property type="entry name" value="Phosphoglycerate mutase-like"/>
    <property type="match status" value="1"/>
</dbReference>
<sequence>MNTNPRRVTLYCNKPHRIDMKSELLPSLAFTEYKLKLTSLIIATRHGDRGPLRPIRNLDSLQCDAFSYLETYMKKVQVKTTKNSFQIYSQLFHRYLQASKLRMDKIINFPPNFRMLPKVGCHIDELTQVGALQHLVLGKKLADVYREHLFTDLVSSEHIKAYSTHYSRTFQSALAFLFGFLNPFTSYDYKNFPEIEAAVGTLFCSTQTYCAPCDKILELAKYIDDFRSDAIQSHKPTNDLMIKLRKFVAAPNDTLLFTSLESLLDAYMSYVCHDSNVPCSLDTNQCASIEDLHHLIASLDHMYDQLASMQYFQHLNLLKMSGFFQQIISHFNNLTQKVNVHKFILYSGHDITLIPMLSVLNLFDGKIPSYASRLIFETYDSQATNESYLRIIYDGTDVTRSSDVCVSSNACVELVSEKLKQHFALIPLHVFKDFFDTKFKEFTNSDNYETACHS</sequence>
<dbReference type="GO" id="GO:0006024">
    <property type="term" value="P:glycosaminoglycan biosynthetic process"/>
    <property type="evidence" value="ECO:0007669"/>
    <property type="project" value="TreeGrafter"/>
</dbReference>
<comment type="catalytic activity">
    <reaction evidence="3">
        <text>3-O-[beta-D-GlcA-(1-&gt;3)-beta-D-Gal-(1-&gt;3)-beta-D-Gal-(1-&gt;4)-beta-D-2-O-P-Xyl]-L-seryl-[protein] + H2O = 3-O-(beta-D-GlcA-(1-&gt;3)-beta-D-Gal-(1-&gt;3)-beta-D-Gal-(1-&gt;4)-beta-D-Xyl)-L-seryl-[protein] + phosphate</text>
        <dbReference type="Rhea" id="RHEA:56512"/>
        <dbReference type="Rhea" id="RHEA-COMP:12573"/>
        <dbReference type="Rhea" id="RHEA-COMP:14559"/>
        <dbReference type="ChEBI" id="CHEBI:15377"/>
        <dbReference type="ChEBI" id="CHEBI:43474"/>
        <dbReference type="ChEBI" id="CHEBI:132093"/>
        <dbReference type="ChEBI" id="CHEBI:140495"/>
    </reaction>
</comment>
<dbReference type="Pfam" id="PF00328">
    <property type="entry name" value="His_Phos_2"/>
    <property type="match status" value="1"/>
</dbReference>
<dbReference type="SUPFAM" id="SSF53254">
    <property type="entry name" value="Phosphoglycerate mutase-like"/>
    <property type="match status" value="1"/>
</dbReference>
<dbReference type="Proteomes" id="UP000285301">
    <property type="component" value="Unassembled WGS sequence"/>
</dbReference>
<evidence type="ECO:0000313" key="8">
    <source>
        <dbReference type="Proteomes" id="UP000285301"/>
    </source>
</evidence>
<dbReference type="EMBL" id="NCKU01000133">
    <property type="protein sequence ID" value="RWS17024.1"/>
    <property type="molecule type" value="Genomic_DNA"/>
</dbReference>
<reference evidence="6" key="2">
    <citation type="submission" date="2018-11" db="EMBL/GenBank/DDBJ databases">
        <title>Trombidioid mite genomics.</title>
        <authorList>
            <person name="Dong X."/>
        </authorList>
    </citation>
    <scope>NUCLEOTIDE SEQUENCE</scope>
    <source>
        <strain evidence="6">UoL-WK</strain>
    </source>
</reference>
<dbReference type="OrthoDB" id="10262962at2759"/>
<evidence type="ECO:0000256" key="1">
    <source>
        <dbReference type="ARBA" id="ARBA00005375"/>
    </source>
</evidence>
<accession>A0A443RNZ6</accession>
<organism evidence="6 8">
    <name type="scientific">Dinothrombium tinctorium</name>
    <dbReference type="NCBI Taxonomy" id="1965070"/>
    <lineage>
        <taxon>Eukaryota</taxon>
        <taxon>Metazoa</taxon>
        <taxon>Ecdysozoa</taxon>
        <taxon>Arthropoda</taxon>
        <taxon>Chelicerata</taxon>
        <taxon>Arachnida</taxon>
        <taxon>Acari</taxon>
        <taxon>Acariformes</taxon>
        <taxon>Trombidiformes</taxon>
        <taxon>Prostigmata</taxon>
        <taxon>Anystina</taxon>
        <taxon>Parasitengona</taxon>
        <taxon>Trombidioidea</taxon>
        <taxon>Trombidiidae</taxon>
        <taxon>Dinothrombium</taxon>
    </lineage>
</organism>
<keyword evidence="2" id="KW-0378">Hydrolase</keyword>
<evidence type="ECO:0000313" key="6">
    <source>
        <dbReference type="EMBL" id="RWS16977.1"/>
    </source>
</evidence>
<name>A0A443RNZ6_9ACAR</name>
<evidence type="ECO:0000313" key="7">
    <source>
        <dbReference type="EMBL" id="RWS17024.1"/>
    </source>
</evidence>
<gene>
    <name evidence="7" type="ORF">B4U79_17848</name>
    <name evidence="6" type="ORF">B4U79_17854</name>
</gene>
<comment type="similarity">
    <text evidence="1">Belongs to the histidine acid phosphatase family.</text>
</comment>
<dbReference type="GO" id="GO:0050650">
    <property type="term" value="P:chondroitin sulfate proteoglycan biosynthetic process"/>
    <property type="evidence" value="ECO:0007669"/>
    <property type="project" value="TreeGrafter"/>
</dbReference>
<evidence type="ECO:0000256" key="5">
    <source>
        <dbReference type="ARBA" id="ARBA00041499"/>
    </source>
</evidence>
<dbReference type="InterPro" id="IPR050645">
    <property type="entry name" value="Histidine_acid_phosphatase"/>
</dbReference>